<sequence precursor="true">MNRASLIALVCLAIITSLCAVTPLTAASGDPQIRTDHPWYPGELAISTFDRLFATQAELYQRVTGLPVDSDQSKALASWYWRNTHYWHGETGKRDLWGSGSNTNADTRPREYWNGLFGFGFGLCGTTHSQWTAELEHLLGHGRGRGVGAAGHNAFEVFLTGGPYGPQGQWALLDHDLSTVIFDTSGRRLLGLDEMQPNVTQWIDRGFQPDKQHGWLVCGLHPNDGESYRKYAVAEYLAGYAGPPPIVELRRGERMRRYFAPGLADGKTFVFWGRNYNTDGIPGPERSRTWVNQPEKMHGSKTGTPHRNGQARFANVEYVYQPDFTTNDYREAAVREDDQHVVFSFQTPYVIAATPPNDQPWGIYDAGCTNGLVLNGQADCDVAVSTDAGRTWLTSQPLIDSLDLTDQVKGHSQYWLRFSCAAAKLRDSQLTIRTVCQANVAVLPRLKDNGTTVQYAASGQSVLSMGPEFELAKTFLTAGDFGQPNVTLTAVPDNKTIRIHAAAHVASGSPPDPKVRYQIQYSHDDGKTWRPIVADWTVPRRGIEPNDFWSQSLCYGEADVQVDPGQPIQIRFTNDGGKRYLRAEAHLIEYSSLNDPVKVTYDWTDSIGNHQQSHVFGSSAPWHLDTASDVLTHWVEMEPFPKQ</sequence>
<comment type="caution">
    <text evidence="2">The sequence shown here is derived from an EMBL/GenBank/DDBJ whole genome shotgun (WGS) entry which is preliminary data.</text>
</comment>
<dbReference type="OrthoDB" id="222978at2"/>
<dbReference type="EMBL" id="SJPN01000007">
    <property type="protein sequence ID" value="TWT94405.1"/>
    <property type="molecule type" value="Genomic_DNA"/>
</dbReference>
<dbReference type="InterPro" id="IPR036278">
    <property type="entry name" value="Sialidase_sf"/>
</dbReference>
<protein>
    <recommendedName>
        <fullName evidence="4">BNR/Asp-box repeat protein</fullName>
    </recommendedName>
</protein>
<dbReference type="AlphaFoldDB" id="A0A5C6A4U0"/>
<keyword evidence="3" id="KW-1185">Reference proteome</keyword>
<feature type="chain" id="PRO_5022746205" description="BNR/Asp-box repeat protein" evidence="1">
    <location>
        <begin position="27"/>
        <end position="643"/>
    </location>
</feature>
<dbReference type="SUPFAM" id="SSF50939">
    <property type="entry name" value="Sialidases"/>
    <property type="match status" value="1"/>
</dbReference>
<dbReference type="Proteomes" id="UP000320176">
    <property type="component" value="Unassembled WGS sequence"/>
</dbReference>
<reference evidence="2 3" key="1">
    <citation type="submission" date="2019-02" db="EMBL/GenBank/DDBJ databases">
        <title>Deep-cultivation of Planctomycetes and their phenomic and genomic characterization uncovers novel biology.</title>
        <authorList>
            <person name="Wiegand S."/>
            <person name="Jogler M."/>
            <person name="Boedeker C."/>
            <person name="Pinto D."/>
            <person name="Vollmers J."/>
            <person name="Rivas-Marin E."/>
            <person name="Kohn T."/>
            <person name="Peeters S.H."/>
            <person name="Heuer A."/>
            <person name="Rast P."/>
            <person name="Oberbeckmann S."/>
            <person name="Bunk B."/>
            <person name="Jeske O."/>
            <person name="Meyerdierks A."/>
            <person name="Storesund J.E."/>
            <person name="Kallscheuer N."/>
            <person name="Luecker S."/>
            <person name="Lage O.M."/>
            <person name="Pohl T."/>
            <person name="Merkel B.J."/>
            <person name="Hornburger P."/>
            <person name="Mueller R.-W."/>
            <person name="Bruemmer F."/>
            <person name="Labrenz M."/>
            <person name="Spormann A.M."/>
            <person name="Op Den Camp H."/>
            <person name="Overmann J."/>
            <person name="Amann R."/>
            <person name="Jetten M.S.M."/>
            <person name="Mascher T."/>
            <person name="Medema M.H."/>
            <person name="Devos D.P."/>
            <person name="Kaster A.-K."/>
            <person name="Ovreas L."/>
            <person name="Rohde M."/>
            <person name="Galperin M.Y."/>
            <person name="Jogler C."/>
        </authorList>
    </citation>
    <scope>NUCLEOTIDE SEQUENCE [LARGE SCALE GENOMIC DNA]</scope>
    <source>
        <strain evidence="2 3">Pla52n</strain>
    </source>
</reference>
<dbReference type="RefSeq" id="WP_146522278.1">
    <property type="nucleotide sequence ID" value="NZ_CP151726.1"/>
</dbReference>
<organism evidence="2 3">
    <name type="scientific">Stieleria varia</name>
    <dbReference type="NCBI Taxonomy" id="2528005"/>
    <lineage>
        <taxon>Bacteria</taxon>
        <taxon>Pseudomonadati</taxon>
        <taxon>Planctomycetota</taxon>
        <taxon>Planctomycetia</taxon>
        <taxon>Pirellulales</taxon>
        <taxon>Pirellulaceae</taxon>
        <taxon>Stieleria</taxon>
    </lineage>
</organism>
<evidence type="ECO:0000313" key="2">
    <source>
        <dbReference type="EMBL" id="TWT94405.1"/>
    </source>
</evidence>
<accession>A0A5C6A4U0</accession>
<proteinExistence type="predicted"/>
<evidence type="ECO:0008006" key="4">
    <source>
        <dbReference type="Google" id="ProtNLM"/>
    </source>
</evidence>
<feature type="signal peptide" evidence="1">
    <location>
        <begin position="1"/>
        <end position="26"/>
    </location>
</feature>
<evidence type="ECO:0000313" key="3">
    <source>
        <dbReference type="Proteomes" id="UP000320176"/>
    </source>
</evidence>
<keyword evidence="1" id="KW-0732">Signal</keyword>
<gene>
    <name evidence="2" type="ORF">Pla52n_52260</name>
</gene>
<evidence type="ECO:0000256" key="1">
    <source>
        <dbReference type="SAM" id="SignalP"/>
    </source>
</evidence>
<name>A0A5C6A4U0_9BACT</name>